<dbReference type="Pfam" id="PF24656">
    <property type="entry name" value="CEPT76_peptidase"/>
    <property type="match status" value="2"/>
</dbReference>
<dbReference type="InterPro" id="IPR035892">
    <property type="entry name" value="C2_domain_sf"/>
</dbReference>
<feature type="domain" description="C2" evidence="2">
    <location>
        <begin position="432"/>
        <end position="572"/>
    </location>
</feature>
<feature type="region of interest" description="Disordered" evidence="1">
    <location>
        <begin position="1130"/>
        <end position="1165"/>
    </location>
</feature>
<dbReference type="SMART" id="SM00239">
    <property type="entry name" value="C2"/>
    <property type="match status" value="1"/>
</dbReference>
<dbReference type="CDD" id="cd00030">
    <property type="entry name" value="C2"/>
    <property type="match status" value="1"/>
</dbReference>
<dbReference type="InterPro" id="IPR056288">
    <property type="entry name" value="CEP76_C"/>
</dbReference>
<dbReference type="InterPro" id="IPR000008">
    <property type="entry name" value="C2_dom"/>
</dbReference>
<dbReference type="EMBL" id="JAVEPI010000002">
    <property type="protein sequence ID" value="KAK1443821.1"/>
    <property type="molecule type" value="Genomic_DNA"/>
</dbReference>
<evidence type="ECO:0000313" key="3">
    <source>
        <dbReference type="EMBL" id="KAK1443821.1"/>
    </source>
</evidence>
<dbReference type="Pfam" id="PF24652">
    <property type="entry name" value="CEP76_C"/>
    <property type="match status" value="1"/>
</dbReference>
<dbReference type="PANTHER" id="PTHR46436:SF2">
    <property type="entry name" value="CHROMOSOME UNDETERMINED SCAFFOLD_119, WHOLE GENOME SHOTGUN SEQUENCE"/>
    <property type="match status" value="1"/>
</dbReference>
<dbReference type="PROSITE" id="PS50004">
    <property type="entry name" value="C2"/>
    <property type="match status" value="1"/>
</dbReference>
<dbReference type="InterPro" id="IPR052299">
    <property type="entry name" value="CEP76"/>
</dbReference>
<gene>
    <name evidence="3" type="ORF">BgAZ_206970</name>
</gene>
<protein>
    <submittedName>
        <fullName evidence="3">Centrosomal protein of 76 kDa</fullName>
    </submittedName>
</protein>
<feature type="region of interest" description="Disordered" evidence="1">
    <location>
        <begin position="1"/>
        <end position="62"/>
    </location>
</feature>
<organism evidence="3 4">
    <name type="scientific">Babesia gibsoni</name>
    <dbReference type="NCBI Taxonomy" id="33632"/>
    <lineage>
        <taxon>Eukaryota</taxon>
        <taxon>Sar</taxon>
        <taxon>Alveolata</taxon>
        <taxon>Apicomplexa</taxon>
        <taxon>Aconoidasida</taxon>
        <taxon>Piroplasmida</taxon>
        <taxon>Babesiidae</taxon>
        <taxon>Babesia</taxon>
    </lineage>
</organism>
<accession>A0AAD8PEF2</accession>
<dbReference type="Pfam" id="PF00168">
    <property type="entry name" value="C2"/>
    <property type="match status" value="1"/>
</dbReference>
<dbReference type="Proteomes" id="UP001230268">
    <property type="component" value="Unassembled WGS sequence"/>
</dbReference>
<dbReference type="InterPro" id="IPR056290">
    <property type="entry name" value="CEPT76/DRC7_peptidase-like_dom"/>
</dbReference>
<dbReference type="PANTHER" id="PTHR46436">
    <property type="entry name" value="CENTROSOMAL PROTEIN OF 76 KDA"/>
    <property type="match status" value="1"/>
</dbReference>
<keyword evidence="4" id="KW-1185">Reference proteome</keyword>
<comment type="caution">
    <text evidence="3">The sequence shown here is derived from an EMBL/GenBank/DDBJ whole genome shotgun (WGS) entry which is preliminary data.</text>
</comment>
<evidence type="ECO:0000259" key="2">
    <source>
        <dbReference type="PROSITE" id="PS50004"/>
    </source>
</evidence>
<sequence length="1520" mass="173991">MVAIEVWEQRSVSSTAESDSSEEDVKNIPLFERLLPPPVASKTQDAETEETDDESDSDDCANFFESDFSEATEEPPPAVENYEHDWSRLQAVRAQNMQLTDSHLDPMCLPRVWDSVFYISSMQNLENTEQQFFYCIKVKHVDGEASRRYGLGSLMIYTPQFTLKSGECRTLQVPMFIWKRRKLTLPYGQLEKYFVEIEIWKTHRTRINSLYAVQHVTFKEVIERHANFAITLNRHIPESVIARATTGAATEKSQSMSITEASERRIPVHKVTAFFLLEEIFDFHFLFENWWFNMAPEMPAHLKLFPKSLKISVPKSTEGAWATKRTEASNNNYWFKPGMFCFRGTLRQLRYACFSASVYCLQKGTVLSKPPILIGTCVLSLKSVQEQPLVRGVVKKLAMGTRNMFSGTIQGNIRCCVKSSAISFFEDLKMRPAQPISGSALITQLDHRFQYLVVRVLKCDNLPASNTDSNTSDPMVKVKWDGIVNHTCVLESTVSPVYNQNMYFPIHLVDKRELTDPAFIRYSLPVDLSSKGPVVVEVWDNEDSSCYLLGSVEISLSRIYTHGILQQRSLVDGIYTEAQEDVDFEDEEEDDGVRVTYTGGDASSAPYRKHVTRTYSDSLTLTGATVPNRGKKATVSLEMYIIPPMPNDLYIPEDQTKHARTEIYRDISRRWKKEFDAFQISYNEKFPGAVNHRRFTCVTKSHTTFTNSMPSDLIPLCYFTKPIQVYIQLASPGELMHWIANFTYKEDSTTTVCNHVNIEKWQMPSRFTLTRKGGLQDRALLLCGCLLGLGYDAFVCKGTIKGGKQEHCWVMTRHRGGTVTFWETANKRVWHLPHRWNTDDTVLLQMNDSRVETNTNYVKIDRCDSSPPQTKEVSHEQDDGSSRKKLMNYEIYGNEYMPDVKVDIPNILRNNDMATPAASYPMTAHLLPPPDIEDNRERKQLSPLDPKPHLSIPGKTLVYLPYSSIEVVFNDKQLWGNLQNHHPACISYDLEKNTEWKPFLKVPITDSIMPDVKITAPLSDVICANTAKDIKNDLIEMMELMHAQSGRAITFSRDQQMDEHLDSLIDILEFRQRLDLQFDPGMPSHLYGWSTKVSEAKKAKEKIGEAVFNQGVPRALTTATATKQSVEGTVLGSEANASRLTPQSTKAINEDERADSEATTASSDESLAFSRRPVYTPYQIARINAMRVYAAMLQRRPHRTSLRQKIKQLVWSQPRHRSVVCDDECTDVPISPKRCKWRMKNGFFAIRIRRTSVSIKPPKLNIARALSNASLHLGMEGTNASISDEYTKRSKLSAYQLHSCASSHRKRKSIGSIQTLHPYMRCDVLPTHRQAPMKGRPMPIGRKVVNNRATYSAPIRSSNMRGQKPSLLHRFLTKLSLGHFPDPHQVPRFMVDMQHVLSERAFILANLEHKYPIPYEFKVHENREISKWNWYYNAEARQYAWRCHLPIPPNHTFIGTPIHFCTSDINEIRHILTSSRRFRKLLVTEVEKCINVIYVKVFPLLGGVLSTWVFLGFHVPWNTQ</sequence>
<feature type="region of interest" description="Disordered" evidence="1">
    <location>
        <begin position="860"/>
        <end position="882"/>
    </location>
</feature>
<name>A0AAD8PEF2_BABGI</name>
<evidence type="ECO:0000313" key="4">
    <source>
        <dbReference type="Proteomes" id="UP001230268"/>
    </source>
</evidence>
<dbReference type="Gene3D" id="2.60.40.150">
    <property type="entry name" value="C2 domain"/>
    <property type="match status" value="1"/>
</dbReference>
<feature type="compositionally biased region" description="Polar residues" evidence="1">
    <location>
        <begin position="1135"/>
        <end position="1147"/>
    </location>
</feature>
<reference evidence="3" key="1">
    <citation type="submission" date="2023-08" db="EMBL/GenBank/DDBJ databases">
        <title>Draft sequence of the Babesia gibsoni genome.</title>
        <authorList>
            <person name="Yamagishi J.Y."/>
            <person name="Xuan X.X."/>
        </authorList>
    </citation>
    <scope>NUCLEOTIDE SEQUENCE</scope>
    <source>
        <strain evidence="3">Azabu</strain>
    </source>
</reference>
<dbReference type="SUPFAM" id="SSF49562">
    <property type="entry name" value="C2 domain (Calcium/lipid-binding domain, CaLB)"/>
    <property type="match status" value="1"/>
</dbReference>
<feature type="compositionally biased region" description="Basic and acidic residues" evidence="1">
    <location>
        <begin position="872"/>
        <end position="882"/>
    </location>
</feature>
<feature type="compositionally biased region" description="Acidic residues" evidence="1">
    <location>
        <begin position="46"/>
        <end position="59"/>
    </location>
</feature>
<proteinExistence type="predicted"/>
<evidence type="ECO:0000256" key="1">
    <source>
        <dbReference type="SAM" id="MobiDB-lite"/>
    </source>
</evidence>